<keyword evidence="12" id="KW-1185">Reference proteome</keyword>
<evidence type="ECO:0000259" key="10">
    <source>
        <dbReference type="PROSITE" id="PS50157"/>
    </source>
</evidence>
<dbReference type="GO" id="GO:0005634">
    <property type="term" value="C:nucleus"/>
    <property type="evidence" value="ECO:0007669"/>
    <property type="project" value="TreeGrafter"/>
</dbReference>
<dbReference type="InterPro" id="IPR036236">
    <property type="entry name" value="Znf_C2H2_sf"/>
</dbReference>
<evidence type="ECO:0000256" key="4">
    <source>
        <dbReference type="ARBA" id="ARBA00022833"/>
    </source>
</evidence>
<dbReference type="InterPro" id="IPR031140">
    <property type="entry name" value="IDD1-16"/>
</dbReference>
<dbReference type="InterPro" id="IPR055185">
    <property type="entry name" value="C2CH-4th_BIRD-IDD"/>
</dbReference>
<evidence type="ECO:0000313" key="12">
    <source>
        <dbReference type="Proteomes" id="UP000594263"/>
    </source>
</evidence>
<dbReference type="PANTHER" id="PTHR10593:SF187">
    <property type="entry name" value="C2H2-TYPE DOMAIN-CONTAINING PROTEIN"/>
    <property type="match status" value="1"/>
</dbReference>
<dbReference type="Pfam" id="PF22992">
    <property type="entry name" value="C2CH-4th_BIRD-IDD"/>
    <property type="match status" value="1"/>
</dbReference>
<evidence type="ECO:0000256" key="8">
    <source>
        <dbReference type="PROSITE-ProRule" id="PRU00042"/>
    </source>
</evidence>
<feature type="compositionally biased region" description="Low complexity" evidence="9">
    <location>
        <begin position="26"/>
        <end position="40"/>
    </location>
</feature>
<name>A0A7N0UKR1_KALFE</name>
<keyword evidence="4" id="KW-0862">Zinc</keyword>
<dbReference type="SMART" id="SM00355">
    <property type="entry name" value="ZnF_C2H2"/>
    <property type="match status" value="3"/>
</dbReference>
<dbReference type="FunFam" id="3.30.160.60:FF:000131">
    <property type="entry name" value="protein indeterminate-domain 5, chloroplastic-like"/>
    <property type="match status" value="1"/>
</dbReference>
<dbReference type="Proteomes" id="UP000594263">
    <property type="component" value="Unplaced"/>
</dbReference>
<keyword evidence="1" id="KW-0479">Metal-binding</keyword>
<keyword evidence="7" id="KW-0804">Transcription</keyword>
<protein>
    <recommendedName>
        <fullName evidence="10">C2H2-type domain-containing protein</fullName>
    </recommendedName>
</protein>
<accession>A0A7N0UKR1</accession>
<dbReference type="PROSITE" id="PS00028">
    <property type="entry name" value="ZINC_FINGER_C2H2_1"/>
    <property type="match status" value="1"/>
</dbReference>
<dbReference type="SUPFAM" id="SSF57667">
    <property type="entry name" value="beta-beta-alpha zinc fingers"/>
    <property type="match status" value="1"/>
</dbReference>
<dbReference type="PROSITE" id="PS50157">
    <property type="entry name" value="ZINC_FINGER_C2H2_2"/>
    <property type="match status" value="1"/>
</dbReference>
<reference evidence="11" key="1">
    <citation type="submission" date="2021-01" db="UniProtKB">
        <authorList>
            <consortium name="EnsemblPlants"/>
        </authorList>
    </citation>
    <scope>IDENTIFICATION</scope>
</reference>
<keyword evidence="6" id="KW-0238">DNA-binding</keyword>
<keyword evidence="3 8" id="KW-0863">Zinc-finger</keyword>
<evidence type="ECO:0000313" key="11">
    <source>
        <dbReference type="EnsemblPlants" id="Kaladp0071s0229.1.v1.1"/>
    </source>
</evidence>
<dbReference type="AlphaFoldDB" id="A0A7N0UKR1"/>
<evidence type="ECO:0000256" key="9">
    <source>
        <dbReference type="SAM" id="MobiDB-lite"/>
    </source>
</evidence>
<dbReference type="InterPro" id="IPR055186">
    <property type="entry name" value="C2H2-2nd_BIRD-IDD"/>
</dbReference>
<dbReference type="Pfam" id="PF22996">
    <property type="entry name" value="C2H2-2nd_BIRD-IDD"/>
    <property type="match status" value="1"/>
</dbReference>
<dbReference type="GO" id="GO:0003677">
    <property type="term" value="F:DNA binding"/>
    <property type="evidence" value="ECO:0007669"/>
    <property type="project" value="UniProtKB-KW"/>
</dbReference>
<feature type="region of interest" description="Disordered" evidence="9">
    <location>
        <begin position="20"/>
        <end position="57"/>
    </location>
</feature>
<evidence type="ECO:0000256" key="3">
    <source>
        <dbReference type="ARBA" id="ARBA00022771"/>
    </source>
</evidence>
<evidence type="ECO:0000256" key="7">
    <source>
        <dbReference type="ARBA" id="ARBA00023163"/>
    </source>
</evidence>
<dbReference type="Pfam" id="PF22995">
    <property type="entry name" value="C2CH-3rd_BIRD-IDD"/>
    <property type="match status" value="1"/>
</dbReference>
<dbReference type="InterPro" id="IPR055187">
    <property type="entry name" value="C2CH-3rd_BIRD-IDD"/>
</dbReference>
<proteinExistence type="predicted"/>
<keyword evidence="2" id="KW-0677">Repeat</keyword>
<dbReference type="Gramene" id="Kaladp0071s0229.1.v1.1">
    <property type="protein sequence ID" value="Kaladp0071s0229.1.v1.1"/>
    <property type="gene ID" value="Kaladp0071s0229.v1.1"/>
</dbReference>
<dbReference type="Gene3D" id="3.30.160.60">
    <property type="entry name" value="Classic Zinc Finger"/>
    <property type="match status" value="2"/>
</dbReference>
<dbReference type="InterPro" id="IPR013087">
    <property type="entry name" value="Znf_C2H2_type"/>
</dbReference>
<dbReference type="GO" id="GO:0008270">
    <property type="term" value="F:zinc ion binding"/>
    <property type="evidence" value="ECO:0007669"/>
    <property type="project" value="UniProtKB-KW"/>
</dbReference>
<evidence type="ECO:0000256" key="6">
    <source>
        <dbReference type="ARBA" id="ARBA00023125"/>
    </source>
</evidence>
<feature type="region of interest" description="Disordered" evidence="9">
    <location>
        <begin position="481"/>
        <end position="503"/>
    </location>
</feature>
<dbReference type="EnsemblPlants" id="Kaladp0071s0229.1.v1.1">
    <property type="protein sequence ID" value="Kaladp0071s0229.1.v1.1"/>
    <property type="gene ID" value="Kaladp0071s0229.v1.1"/>
</dbReference>
<feature type="domain" description="C2H2-type" evidence="10">
    <location>
        <begin position="71"/>
        <end position="93"/>
    </location>
</feature>
<evidence type="ECO:0000256" key="1">
    <source>
        <dbReference type="ARBA" id="ARBA00022723"/>
    </source>
</evidence>
<feature type="compositionally biased region" description="Polar residues" evidence="9">
    <location>
        <begin position="488"/>
        <end position="503"/>
    </location>
</feature>
<organism evidence="11 12">
    <name type="scientific">Kalanchoe fedtschenkoi</name>
    <name type="common">Lavender scallops</name>
    <name type="synonym">South American air plant</name>
    <dbReference type="NCBI Taxonomy" id="63787"/>
    <lineage>
        <taxon>Eukaryota</taxon>
        <taxon>Viridiplantae</taxon>
        <taxon>Streptophyta</taxon>
        <taxon>Embryophyta</taxon>
        <taxon>Tracheophyta</taxon>
        <taxon>Spermatophyta</taxon>
        <taxon>Magnoliopsida</taxon>
        <taxon>eudicotyledons</taxon>
        <taxon>Gunneridae</taxon>
        <taxon>Pentapetalae</taxon>
        <taxon>Saxifragales</taxon>
        <taxon>Crassulaceae</taxon>
        <taxon>Kalanchoe</taxon>
    </lineage>
</organism>
<sequence>MMSQGLSPVPSSFLGFIEDQIQNPDSSNTPATQPSASSSALKRKRNLPGTPDPDSEVVALSPTSLMATNRFLCEICNKGFQRDQNLQLHRRGHNLPWKLKQRSNKEVVKKKVYICPEKSCVHHDPSRALGDLTGIKKHFSRKHGEKKWKCDKCPKKYAVKSDWKAHSKICGTKEHKCDCGTLFSRKDSFITHRAFCTAVVDQSGSRFASSVAAGTNNPLSLRNDFLSENLGIPQGVDTNQFSGGGFYPELSTSFHSYGHVSNSTDGSKSVRHIIPQWLDQHPALNASAHLLMGNLAGNLSHELLLQNAGQVNLFGSSSSSQAPWLNKCTDQSAFGGANMSSLDQILGNTSGGSSGMMQVKREDEILSNADFVENMTTSLYNPNNLSHQQQQAITSNQSAADQFLSSFYGRSNSNSLGLISSGASNGQVSFAGNNNNGFVDNSSFCIISRPPPPVIKDSDNTNASLNHHHQMLLHEAVAAGRAKPPETNPNAIKQQQAESSQTRDFLGVGRNEIMREEQFQLAMVSDQQFGSAAAGAESDMSHYNQQWKH</sequence>
<evidence type="ECO:0000256" key="2">
    <source>
        <dbReference type="ARBA" id="ARBA00022737"/>
    </source>
</evidence>
<dbReference type="PANTHER" id="PTHR10593">
    <property type="entry name" value="SERINE/THREONINE-PROTEIN KINASE RIO"/>
    <property type="match status" value="1"/>
</dbReference>
<dbReference type="FunFam" id="3.30.160.60:FF:000554">
    <property type="entry name" value="protein indeterminate-domain 12-like"/>
    <property type="match status" value="1"/>
</dbReference>
<dbReference type="GO" id="GO:0003700">
    <property type="term" value="F:DNA-binding transcription factor activity"/>
    <property type="evidence" value="ECO:0007669"/>
    <property type="project" value="TreeGrafter"/>
</dbReference>
<keyword evidence="5" id="KW-0805">Transcription regulation</keyword>
<evidence type="ECO:0000256" key="5">
    <source>
        <dbReference type="ARBA" id="ARBA00023015"/>
    </source>
</evidence>